<accession>D2QTB0</accession>
<dbReference type="Pfam" id="PF00583">
    <property type="entry name" value="Acetyltransf_1"/>
    <property type="match status" value="1"/>
</dbReference>
<keyword evidence="7" id="KW-1185">Reference proteome</keyword>
<dbReference type="InterPro" id="IPR023187">
    <property type="entry name" value="Tscrpt_reg_MarR-type_CS"/>
</dbReference>
<evidence type="ECO:0000313" key="7">
    <source>
        <dbReference type="Proteomes" id="UP000002028"/>
    </source>
</evidence>
<reference evidence="6 7" key="1">
    <citation type="journal article" date="2010" name="Stand. Genomic Sci.">
        <title>Complete genome sequence of Spirosoma linguale type strain (1).</title>
        <authorList>
            <person name="Lail K."/>
            <person name="Sikorski J."/>
            <person name="Saunders E."/>
            <person name="Lapidus A."/>
            <person name="Glavina Del Rio T."/>
            <person name="Copeland A."/>
            <person name="Tice H."/>
            <person name="Cheng J.-F."/>
            <person name="Lucas S."/>
            <person name="Nolan M."/>
            <person name="Bruce D."/>
            <person name="Goodwin L."/>
            <person name="Pitluck S."/>
            <person name="Ivanova N."/>
            <person name="Mavromatis K."/>
            <person name="Ovchinnikova G."/>
            <person name="Pati A."/>
            <person name="Chen A."/>
            <person name="Palaniappan K."/>
            <person name="Land M."/>
            <person name="Hauser L."/>
            <person name="Chang Y.-J."/>
            <person name="Jeffries C.D."/>
            <person name="Chain P."/>
            <person name="Brettin T."/>
            <person name="Detter J.C."/>
            <person name="Schuetze A."/>
            <person name="Rohde M."/>
            <person name="Tindall B.J."/>
            <person name="Goeker M."/>
            <person name="Bristow J."/>
            <person name="Eisen J.A."/>
            <person name="Markowitz V."/>
            <person name="Hugenholtz P."/>
            <person name="Kyrpides N.C."/>
            <person name="Klenk H.-P."/>
            <person name="Chen F."/>
        </authorList>
    </citation>
    <scope>NUCLEOTIDE SEQUENCE [LARGE SCALE GENOMIC DNA]</scope>
    <source>
        <strain evidence="7">ATCC 33905 / DSM 74 / LMG 10896 / Claus 1</strain>
    </source>
</reference>
<evidence type="ECO:0000256" key="1">
    <source>
        <dbReference type="ARBA" id="ARBA00023015"/>
    </source>
</evidence>
<protein>
    <submittedName>
        <fullName evidence="6">Transcriptional regulator, MarR family with acetyltransferase activity</fullName>
    </submittedName>
</protein>
<dbReference type="Gene3D" id="3.40.630.30">
    <property type="match status" value="1"/>
</dbReference>
<dbReference type="GO" id="GO:0016747">
    <property type="term" value="F:acyltransferase activity, transferring groups other than amino-acyl groups"/>
    <property type="evidence" value="ECO:0007669"/>
    <property type="project" value="InterPro"/>
</dbReference>
<dbReference type="RefSeq" id="WP_012930530.1">
    <property type="nucleotide sequence ID" value="NC_013730.1"/>
</dbReference>
<dbReference type="InterPro" id="IPR000835">
    <property type="entry name" value="HTH_MarR-typ"/>
</dbReference>
<dbReference type="PANTHER" id="PTHR33164">
    <property type="entry name" value="TRANSCRIPTIONAL REGULATOR, MARR FAMILY"/>
    <property type="match status" value="1"/>
</dbReference>
<evidence type="ECO:0000256" key="3">
    <source>
        <dbReference type="ARBA" id="ARBA00023163"/>
    </source>
</evidence>
<dbReference type="Proteomes" id="UP000002028">
    <property type="component" value="Chromosome"/>
</dbReference>
<proteinExistence type="predicted"/>
<dbReference type="STRING" id="504472.Slin_6080"/>
<dbReference type="SMART" id="SM00347">
    <property type="entry name" value="HTH_MARR"/>
    <property type="match status" value="1"/>
</dbReference>
<evidence type="ECO:0000259" key="4">
    <source>
        <dbReference type="PROSITE" id="PS50995"/>
    </source>
</evidence>
<organism evidence="6 7">
    <name type="scientific">Spirosoma linguale (strain ATCC 33905 / DSM 74 / LMG 10896 / Claus 1)</name>
    <dbReference type="NCBI Taxonomy" id="504472"/>
    <lineage>
        <taxon>Bacteria</taxon>
        <taxon>Pseudomonadati</taxon>
        <taxon>Bacteroidota</taxon>
        <taxon>Cytophagia</taxon>
        <taxon>Cytophagales</taxon>
        <taxon>Cytophagaceae</taxon>
        <taxon>Spirosoma</taxon>
    </lineage>
</organism>
<dbReference type="InterPro" id="IPR000182">
    <property type="entry name" value="GNAT_dom"/>
</dbReference>
<dbReference type="PROSITE" id="PS01117">
    <property type="entry name" value="HTH_MARR_1"/>
    <property type="match status" value="1"/>
</dbReference>
<feature type="domain" description="N-acetyltransferase" evidence="5">
    <location>
        <begin position="176"/>
        <end position="317"/>
    </location>
</feature>
<evidence type="ECO:0000259" key="5">
    <source>
        <dbReference type="PROSITE" id="PS51186"/>
    </source>
</evidence>
<dbReference type="CDD" id="cd04301">
    <property type="entry name" value="NAT_SF"/>
    <property type="match status" value="1"/>
</dbReference>
<dbReference type="SUPFAM" id="SSF46785">
    <property type="entry name" value="Winged helix' DNA-binding domain"/>
    <property type="match status" value="1"/>
</dbReference>
<keyword evidence="2" id="KW-0238">DNA-binding</keyword>
<dbReference type="InterPro" id="IPR016181">
    <property type="entry name" value="Acyl_CoA_acyltransferase"/>
</dbReference>
<dbReference type="KEGG" id="sli:Slin_6080"/>
<dbReference type="Gene3D" id="1.10.10.10">
    <property type="entry name" value="Winged helix-like DNA-binding domain superfamily/Winged helix DNA-binding domain"/>
    <property type="match status" value="1"/>
</dbReference>
<name>D2QTB0_SPILD</name>
<dbReference type="GO" id="GO:0003677">
    <property type="term" value="F:DNA binding"/>
    <property type="evidence" value="ECO:0007669"/>
    <property type="project" value="UniProtKB-KW"/>
</dbReference>
<dbReference type="GO" id="GO:0006950">
    <property type="term" value="P:response to stress"/>
    <property type="evidence" value="ECO:0007669"/>
    <property type="project" value="TreeGrafter"/>
</dbReference>
<sequence length="319" mass="36083">MTVFEKTGKVALGSRLRILSARMTDDAARIYQMYEVDFSPKWFPVFFLLAQEGEKSVTELAIEVGHSQPSVTKIIKEMIAAGLVQEKLQVDDKRKTVAELTQKGREVAAKVQLQSEDVDLAIDALIAESNHNLWEALAEWEYLLDQESLLRRVQQQKKRRESKDVRIVPYEDKYQSAYKALNVEWISTFFKMEEADYKALDHPHEYILDKGGMIFVALYKDEPLGVCALIKCNEGPYGFELAKMAVSPKAQGKNIGWLLGMAAIDAARQAGASKIFLESNTMLKPAIGLYQKLGFQKIVGIPSPYERCNIQMELSLTHQ</sequence>
<dbReference type="GO" id="GO:0003700">
    <property type="term" value="F:DNA-binding transcription factor activity"/>
    <property type="evidence" value="ECO:0007669"/>
    <property type="project" value="InterPro"/>
</dbReference>
<feature type="domain" description="HTH marR-type" evidence="4">
    <location>
        <begin position="9"/>
        <end position="155"/>
    </location>
</feature>
<dbReference type="Pfam" id="PF12802">
    <property type="entry name" value="MarR_2"/>
    <property type="match status" value="1"/>
</dbReference>
<evidence type="ECO:0000256" key="2">
    <source>
        <dbReference type="ARBA" id="ARBA00023125"/>
    </source>
</evidence>
<dbReference type="PROSITE" id="PS50995">
    <property type="entry name" value="HTH_MARR_2"/>
    <property type="match status" value="1"/>
</dbReference>
<dbReference type="InterPro" id="IPR039422">
    <property type="entry name" value="MarR/SlyA-like"/>
</dbReference>
<dbReference type="eggNOG" id="COG0456">
    <property type="taxonomic scope" value="Bacteria"/>
</dbReference>
<dbReference type="HOGENOM" id="CLU_069593_0_0_10"/>
<dbReference type="PROSITE" id="PS51186">
    <property type="entry name" value="GNAT"/>
    <property type="match status" value="1"/>
</dbReference>
<keyword evidence="3" id="KW-0804">Transcription</keyword>
<keyword evidence="1" id="KW-0805">Transcription regulation</keyword>
<dbReference type="AlphaFoldDB" id="D2QTB0"/>
<dbReference type="InterPro" id="IPR036390">
    <property type="entry name" value="WH_DNA-bd_sf"/>
</dbReference>
<dbReference type="EMBL" id="CP001769">
    <property type="protein sequence ID" value="ADB42042.1"/>
    <property type="molecule type" value="Genomic_DNA"/>
</dbReference>
<dbReference type="SUPFAM" id="SSF55729">
    <property type="entry name" value="Acyl-CoA N-acyltransferases (Nat)"/>
    <property type="match status" value="1"/>
</dbReference>
<dbReference type="eggNOG" id="COG1846">
    <property type="taxonomic scope" value="Bacteria"/>
</dbReference>
<dbReference type="PANTHER" id="PTHR33164:SF43">
    <property type="entry name" value="HTH-TYPE TRANSCRIPTIONAL REPRESSOR YETL"/>
    <property type="match status" value="1"/>
</dbReference>
<evidence type="ECO:0000313" key="6">
    <source>
        <dbReference type="EMBL" id="ADB42042.1"/>
    </source>
</evidence>
<gene>
    <name evidence="6" type="ordered locus">Slin_6080</name>
</gene>
<dbReference type="InterPro" id="IPR036388">
    <property type="entry name" value="WH-like_DNA-bd_sf"/>
</dbReference>